<reference evidence="3 4" key="1">
    <citation type="submission" date="2016-10" db="EMBL/GenBank/DDBJ databases">
        <authorList>
            <person name="de Groot N.N."/>
        </authorList>
    </citation>
    <scope>NUCLEOTIDE SEQUENCE [LARGE SCALE GENOMIC DNA]</scope>
    <source>
        <strain evidence="3 4">CGMCC 1.10331</strain>
    </source>
</reference>
<dbReference type="EMBL" id="FNVN01000002">
    <property type="protein sequence ID" value="SEG39277.1"/>
    <property type="molecule type" value="Genomic_DNA"/>
</dbReference>
<feature type="transmembrane region" description="Helical" evidence="1">
    <location>
        <begin position="20"/>
        <end position="38"/>
    </location>
</feature>
<gene>
    <name evidence="2" type="ORF">DV707_09980</name>
    <name evidence="3" type="ORF">SAMN04488133_2158</name>
</gene>
<feature type="transmembrane region" description="Helical" evidence="1">
    <location>
        <begin position="90"/>
        <end position="108"/>
    </location>
</feature>
<dbReference type="KEGG" id="hlm:DV707_09980"/>
<sequence length="164" mass="16959">MGATDGATPAVASGSDSTRWLSYGGAVCTALVAGVHLFHPDHGILGLASALTANPAALAFDPRPVAFVLSATGLFVGLSLSRNAPNRRPYYAAGVLLAATYFLGYFAWHFTGHGGFLPGREPLLHGLSPVENVVDHVTGDAWAAASKLAEAGMILTLGLLYRRG</sequence>
<evidence type="ECO:0000313" key="4">
    <source>
        <dbReference type="Proteomes" id="UP000236740"/>
    </source>
</evidence>
<evidence type="ECO:0000313" key="5">
    <source>
        <dbReference type="Proteomes" id="UP000296733"/>
    </source>
</evidence>
<keyword evidence="1" id="KW-1133">Transmembrane helix</keyword>
<evidence type="ECO:0000313" key="3">
    <source>
        <dbReference type="EMBL" id="SEG39277.1"/>
    </source>
</evidence>
<dbReference type="AlphaFoldDB" id="A0A1H5ZUA8"/>
<dbReference type="Proteomes" id="UP000236740">
    <property type="component" value="Unassembled WGS sequence"/>
</dbReference>
<dbReference type="RefSeq" id="WP_103991838.1">
    <property type="nucleotide sequence ID" value="NZ_CP031311.1"/>
</dbReference>
<proteinExistence type="predicted"/>
<dbReference type="OrthoDB" id="264513at2157"/>
<evidence type="ECO:0000313" key="2">
    <source>
        <dbReference type="EMBL" id="QCC47962.1"/>
    </source>
</evidence>
<feature type="transmembrane region" description="Helical" evidence="1">
    <location>
        <begin position="58"/>
        <end position="78"/>
    </location>
</feature>
<reference evidence="2 5" key="2">
    <citation type="journal article" date="2019" name="Nat. Commun.">
        <title>A new type of DNA phosphorothioation-based antiviral system in archaea.</title>
        <authorList>
            <person name="Xiong L."/>
            <person name="Liu S."/>
            <person name="Chen S."/>
            <person name="Xiao Y."/>
            <person name="Zhu B."/>
            <person name="Gao Y."/>
            <person name="Zhang Y."/>
            <person name="Chen B."/>
            <person name="Luo J."/>
            <person name="Deng Z."/>
            <person name="Chen X."/>
            <person name="Wang L."/>
            <person name="Chen S."/>
        </authorList>
    </citation>
    <scope>NUCLEOTIDE SEQUENCE [LARGE SCALE GENOMIC DNA]</scope>
    <source>
        <strain evidence="2 5">CGMCC 1.10331</strain>
    </source>
</reference>
<feature type="transmembrane region" description="Helical" evidence="1">
    <location>
        <begin position="141"/>
        <end position="161"/>
    </location>
</feature>
<dbReference type="EMBL" id="CP031311">
    <property type="protein sequence ID" value="QCC47962.1"/>
    <property type="molecule type" value="Genomic_DNA"/>
</dbReference>
<name>A0A1H5ZUA8_9EURY</name>
<keyword evidence="1" id="KW-0812">Transmembrane</keyword>
<keyword evidence="4" id="KW-1185">Reference proteome</keyword>
<protein>
    <submittedName>
        <fullName evidence="3">Uncharacterized protein</fullName>
    </submittedName>
</protein>
<dbReference type="GeneID" id="39858420"/>
<accession>A0A1H5ZUA8</accession>
<keyword evidence="1" id="KW-0472">Membrane</keyword>
<evidence type="ECO:0000256" key="1">
    <source>
        <dbReference type="SAM" id="Phobius"/>
    </source>
</evidence>
<organism evidence="3 4">
    <name type="scientific">Halobellus limi</name>
    <dbReference type="NCBI Taxonomy" id="699433"/>
    <lineage>
        <taxon>Archaea</taxon>
        <taxon>Methanobacteriati</taxon>
        <taxon>Methanobacteriota</taxon>
        <taxon>Stenosarchaea group</taxon>
        <taxon>Halobacteria</taxon>
        <taxon>Halobacteriales</taxon>
        <taxon>Haloferacaceae</taxon>
        <taxon>Halobellus</taxon>
    </lineage>
</organism>
<dbReference type="Proteomes" id="UP000296733">
    <property type="component" value="Chromosome"/>
</dbReference>